<dbReference type="PANTHER" id="PTHR11927:SF9">
    <property type="entry name" value="L-FUCOSYLTRANSFERASE"/>
    <property type="match status" value="1"/>
</dbReference>
<dbReference type="OrthoDB" id="9794601at2"/>
<protein>
    <submittedName>
        <fullName evidence="3">Alpha-1,2-fucosyltransferase</fullName>
    </submittedName>
</protein>
<dbReference type="KEGG" id="rom:EI983_15105"/>
<dbReference type="GO" id="GO:0016020">
    <property type="term" value="C:membrane"/>
    <property type="evidence" value="ECO:0007669"/>
    <property type="project" value="InterPro"/>
</dbReference>
<dbReference type="Pfam" id="PF01531">
    <property type="entry name" value="Glyco_transf_11"/>
    <property type="match status" value="1"/>
</dbReference>
<dbReference type="EMBL" id="CP034348">
    <property type="protein sequence ID" value="QGX99523.1"/>
    <property type="molecule type" value="Genomic_DNA"/>
</dbReference>
<dbReference type="PANTHER" id="PTHR11927">
    <property type="entry name" value="GALACTOSIDE 2-L-FUCOSYLTRANSFERASE"/>
    <property type="match status" value="1"/>
</dbReference>
<dbReference type="CDD" id="cd11301">
    <property type="entry name" value="Fut1_Fut2_like"/>
    <property type="match status" value="1"/>
</dbReference>
<keyword evidence="1 3" id="KW-0328">Glycosyltransferase</keyword>
<evidence type="ECO:0000256" key="2">
    <source>
        <dbReference type="ARBA" id="ARBA00022679"/>
    </source>
</evidence>
<dbReference type="GO" id="GO:0005975">
    <property type="term" value="P:carbohydrate metabolic process"/>
    <property type="evidence" value="ECO:0007669"/>
    <property type="project" value="InterPro"/>
</dbReference>
<gene>
    <name evidence="3" type="ORF">EI983_15105</name>
</gene>
<dbReference type="RefSeq" id="WP_157708204.1">
    <property type="nucleotide sequence ID" value="NZ_CP034348.1"/>
</dbReference>
<dbReference type="AlphaFoldDB" id="A0A6I6IUE6"/>
<proteinExistence type="predicted"/>
<dbReference type="InterPro" id="IPR002516">
    <property type="entry name" value="Glyco_trans_11"/>
</dbReference>
<organism evidence="3 4">
    <name type="scientific">Roseovarius faecimaris</name>
    <dbReference type="NCBI Taxonomy" id="2494550"/>
    <lineage>
        <taxon>Bacteria</taxon>
        <taxon>Pseudomonadati</taxon>
        <taxon>Pseudomonadota</taxon>
        <taxon>Alphaproteobacteria</taxon>
        <taxon>Rhodobacterales</taxon>
        <taxon>Roseobacteraceae</taxon>
        <taxon>Roseovarius</taxon>
    </lineage>
</organism>
<evidence type="ECO:0000256" key="1">
    <source>
        <dbReference type="ARBA" id="ARBA00022676"/>
    </source>
</evidence>
<reference evidence="4" key="1">
    <citation type="submission" date="2018-12" db="EMBL/GenBank/DDBJ databases">
        <title>Complete genome sequence of Roseovarius sp. MME-070.</title>
        <authorList>
            <person name="Nam Y.-D."/>
            <person name="Kang J."/>
            <person name="Chung W.-H."/>
            <person name="Park Y.S."/>
        </authorList>
    </citation>
    <scope>NUCLEOTIDE SEQUENCE [LARGE SCALE GENOMIC DNA]</scope>
    <source>
        <strain evidence="4">MME-070</strain>
    </source>
</reference>
<sequence>MAERRVYSRLFGGAGNQLFQYAAGRALADRLGCELVLDARYVARSQDRGDCFAHFSNARFTRDAPLPPAKQDGLIRYGLWRLFGRSPALYRENGLGFDPRLATLPAGTYLHGYWQSERYFGDTARLREDLRFTTPLDAANAAMADRIAAAQTPVSFHVRRGDYLAAGAYAACSPEYYRAAAAQLADTLGPLTCFVFSNDPAWARDNLALGQETVVVYINDETGGHFDMHLQSLCAHHVIANSTFSWWGAWLNPSPDKQVIAPKDWFSEGGLSNPDLLPANWTQL</sequence>
<keyword evidence="4" id="KW-1185">Reference proteome</keyword>
<keyword evidence="2 3" id="KW-0808">Transferase</keyword>
<evidence type="ECO:0000313" key="3">
    <source>
        <dbReference type="EMBL" id="QGX99523.1"/>
    </source>
</evidence>
<dbReference type="Proteomes" id="UP000428330">
    <property type="component" value="Chromosome"/>
</dbReference>
<dbReference type="GO" id="GO:0008107">
    <property type="term" value="F:galactoside 2-alpha-L-fucosyltransferase activity"/>
    <property type="evidence" value="ECO:0007669"/>
    <property type="project" value="InterPro"/>
</dbReference>
<accession>A0A6I6IUE6</accession>
<name>A0A6I6IUE6_9RHOB</name>
<evidence type="ECO:0000313" key="4">
    <source>
        <dbReference type="Proteomes" id="UP000428330"/>
    </source>
</evidence>